<accession>A0A9Q0H4A2</accession>
<proteinExistence type="predicted"/>
<comment type="caution">
    <text evidence="1">The sequence shown here is derived from an EMBL/GenBank/DDBJ whole genome shotgun (WGS) entry which is preliminary data.</text>
</comment>
<reference evidence="1" key="1">
    <citation type="journal article" date="2023" name="Plant J.">
        <title>The genome of the king protea, Protea cynaroides.</title>
        <authorList>
            <person name="Chang J."/>
            <person name="Duong T.A."/>
            <person name="Schoeman C."/>
            <person name="Ma X."/>
            <person name="Roodt D."/>
            <person name="Barker N."/>
            <person name="Li Z."/>
            <person name="Van de Peer Y."/>
            <person name="Mizrachi E."/>
        </authorList>
    </citation>
    <scope>NUCLEOTIDE SEQUENCE</scope>
    <source>
        <tissue evidence="1">Young leaves</tissue>
    </source>
</reference>
<organism evidence="1 2">
    <name type="scientific">Protea cynaroides</name>
    <dbReference type="NCBI Taxonomy" id="273540"/>
    <lineage>
        <taxon>Eukaryota</taxon>
        <taxon>Viridiplantae</taxon>
        <taxon>Streptophyta</taxon>
        <taxon>Embryophyta</taxon>
        <taxon>Tracheophyta</taxon>
        <taxon>Spermatophyta</taxon>
        <taxon>Magnoliopsida</taxon>
        <taxon>Proteales</taxon>
        <taxon>Proteaceae</taxon>
        <taxon>Protea</taxon>
    </lineage>
</organism>
<dbReference type="Proteomes" id="UP001141806">
    <property type="component" value="Unassembled WGS sequence"/>
</dbReference>
<keyword evidence="2" id="KW-1185">Reference proteome</keyword>
<sequence>MPTPKKRTATTIGGRLTTLTADVISSEHLEEANSQPILFANYCEEAYSLSPTTTLVGGFLMHCKFLVEVSEYLDNKFPFKFKHTVSGTLILLERWNKSGVYAFNTCKTFGFNSMRFSLHFLIWNLTIN</sequence>
<evidence type="ECO:0000313" key="2">
    <source>
        <dbReference type="Proteomes" id="UP001141806"/>
    </source>
</evidence>
<gene>
    <name evidence="1" type="ORF">NE237_025472</name>
</gene>
<protein>
    <submittedName>
        <fullName evidence="1">Uncharacterized protein</fullName>
    </submittedName>
</protein>
<evidence type="ECO:0000313" key="1">
    <source>
        <dbReference type="EMBL" id="KAJ4958361.1"/>
    </source>
</evidence>
<dbReference type="EMBL" id="JAMYWD010000010">
    <property type="protein sequence ID" value="KAJ4958361.1"/>
    <property type="molecule type" value="Genomic_DNA"/>
</dbReference>
<name>A0A9Q0H4A2_9MAGN</name>
<dbReference type="AlphaFoldDB" id="A0A9Q0H4A2"/>